<dbReference type="AlphaFoldDB" id="A0A7S2BS43"/>
<protein>
    <recommendedName>
        <fullName evidence="4">RRM domain-containing protein</fullName>
    </recommendedName>
</protein>
<dbReference type="SUPFAM" id="SSF54928">
    <property type="entry name" value="RNA-binding domain, RBD"/>
    <property type="match status" value="2"/>
</dbReference>
<feature type="compositionally biased region" description="Polar residues" evidence="3">
    <location>
        <begin position="436"/>
        <end position="447"/>
    </location>
</feature>
<organism evidence="5">
    <name type="scientific">Octactis speculum</name>
    <dbReference type="NCBI Taxonomy" id="3111310"/>
    <lineage>
        <taxon>Eukaryota</taxon>
        <taxon>Sar</taxon>
        <taxon>Stramenopiles</taxon>
        <taxon>Ochrophyta</taxon>
        <taxon>Dictyochophyceae</taxon>
        <taxon>Dictyochales</taxon>
        <taxon>Dictyochaceae</taxon>
        <taxon>Octactis</taxon>
    </lineage>
</organism>
<dbReference type="InterPro" id="IPR000504">
    <property type="entry name" value="RRM_dom"/>
</dbReference>
<dbReference type="Gene3D" id="3.30.70.330">
    <property type="match status" value="4"/>
</dbReference>
<keyword evidence="1 2" id="KW-0694">RNA-binding</keyword>
<evidence type="ECO:0000256" key="3">
    <source>
        <dbReference type="SAM" id="MobiDB-lite"/>
    </source>
</evidence>
<feature type="compositionally biased region" description="Basic and acidic residues" evidence="3">
    <location>
        <begin position="701"/>
        <end position="719"/>
    </location>
</feature>
<dbReference type="CDD" id="cd00590">
    <property type="entry name" value="RRM_SF"/>
    <property type="match status" value="1"/>
</dbReference>
<feature type="compositionally biased region" description="Basic and acidic residues" evidence="3">
    <location>
        <begin position="390"/>
        <end position="406"/>
    </location>
</feature>
<evidence type="ECO:0000256" key="2">
    <source>
        <dbReference type="PROSITE-ProRule" id="PRU00176"/>
    </source>
</evidence>
<feature type="domain" description="RRM" evidence="4">
    <location>
        <begin position="119"/>
        <end position="194"/>
    </location>
</feature>
<feature type="domain" description="RRM" evidence="4">
    <location>
        <begin position="320"/>
        <end position="390"/>
    </location>
</feature>
<dbReference type="PROSITE" id="PS50102">
    <property type="entry name" value="RRM"/>
    <property type="match status" value="4"/>
</dbReference>
<feature type="region of interest" description="Disordered" evidence="3">
    <location>
        <begin position="390"/>
        <end position="454"/>
    </location>
</feature>
<dbReference type="PANTHER" id="PTHR48025">
    <property type="entry name" value="OS02G0815200 PROTEIN"/>
    <property type="match status" value="1"/>
</dbReference>
<feature type="compositionally biased region" description="Low complexity" evidence="3">
    <location>
        <begin position="420"/>
        <end position="433"/>
    </location>
</feature>
<dbReference type="GO" id="GO:0005634">
    <property type="term" value="C:nucleus"/>
    <property type="evidence" value="ECO:0007669"/>
    <property type="project" value="TreeGrafter"/>
</dbReference>
<dbReference type="PANTHER" id="PTHR48025:SF1">
    <property type="entry name" value="RRM DOMAIN-CONTAINING PROTEIN"/>
    <property type="match status" value="1"/>
</dbReference>
<dbReference type="InterPro" id="IPR035979">
    <property type="entry name" value="RBD_domain_sf"/>
</dbReference>
<evidence type="ECO:0000313" key="5">
    <source>
        <dbReference type="EMBL" id="CAD9405283.1"/>
    </source>
</evidence>
<dbReference type="InterPro" id="IPR012677">
    <property type="entry name" value="Nucleotide-bd_a/b_plait_sf"/>
</dbReference>
<dbReference type="InterPro" id="IPR050502">
    <property type="entry name" value="Euk_RNA-bind_prot"/>
</dbReference>
<sequence length="719" mass="78933">MADLNGSQEPLSVPCGNQEEDFRISFGDMIISADQAEPGIIEGEPSESQNITAFQEMPAQEGAIGLDETSPNTGQVHLLGSHAISSIGSSAPPSQVEAAQAVLEVLPATRGDNSPSISRSIFVGSLKGGYDTYYELCMLANSFGALESISINASKYIAFLNFVDHTAAADLLECCCKQPAYIGHTPIFVNIAKPPAIVPWLRQHIVAGATRNLFMAHYGSDSRFEEIRAMFLQFCDVVEMVVKGSYIFIHTCSIAEAVQAKSHLEGMLIGGRPIVLKYAKEKGAHREGGKIPVMFSKPHMLRQPSQPNSVNQYPPRFVSKNLHVSKYGKGTTATDLRTLFGKHCVVTDVIMKDGYAFINTSSVEGAMEARQKLHKTMIGKSEIRVNLAREKKGEGAMKTATKDHNLAGHKNRNFSADQNSQSSFDGASDSDGGQPSRGSFPSRNLHVSNYGPGTRRGHIMTAFEPYCDIRAIVIKTGYCFVNTFSVECALKAKTSLQGTSINGRAIRINFAKDIGHMPYPEFQRRQQQQPMMAVHPSLQYMNPAAGNGSFGLGGGGAAYPMGYEHHGHVYPHPYQGFPVMQPPGGYHHHQAYMPQQHQWRHGPHHPQQGSMISSVLVPHETQVHTLEHQQQQQLLSPNQNPMEGVVEVHTLEQQQQQQQQPLSPIQNPMEGSLANDWPEIFSVEAMTSGPSDAQPQQPTFPDREEAVVRTQNSKEEVRE</sequence>
<evidence type="ECO:0000259" key="4">
    <source>
        <dbReference type="PROSITE" id="PS50102"/>
    </source>
</evidence>
<feature type="region of interest" description="Disordered" evidence="3">
    <location>
        <begin position="651"/>
        <end position="719"/>
    </location>
</feature>
<evidence type="ECO:0000256" key="1">
    <source>
        <dbReference type="ARBA" id="ARBA00022884"/>
    </source>
</evidence>
<dbReference type="SMART" id="SM00360">
    <property type="entry name" value="RRM"/>
    <property type="match status" value="4"/>
</dbReference>
<reference evidence="5" key="1">
    <citation type="submission" date="2021-01" db="EMBL/GenBank/DDBJ databases">
        <authorList>
            <person name="Corre E."/>
            <person name="Pelletier E."/>
            <person name="Niang G."/>
            <person name="Scheremetjew M."/>
            <person name="Finn R."/>
            <person name="Kale V."/>
            <person name="Holt S."/>
            <person name="Cochrane G."/>
            <person name="Meng A."/>
            <person name="Brown T."/>
            <person name="Cohen L."/>
        </authorList>
    </citation>
    <scope>NUCLEOTIDE SEQUENCE</scope>
    <source>
        <strain evidence="5">CCMP1381</strain>
    </source>
</reference>
<accession>A0A7S2BS43</accession>
<feature type="compositionally biased region" description="Polar residues" evidence="3">
    <location>
        <begin position="688"/>
        <end position="699"/>
    </location>
</feature>
<feature type="domain" description="RRM" evidence="4">
    <location>
        <begin position="443"/>
        <end position="513"/>
    </location>
</feature>
<feature type="domain" description="RRM" evidence="4">
    <location>
        <begin position="211"/>
        <end position="281"/>
    </location>
</feature>
<dbReference type="GO" id="GO:0003729">
    <property type="term" value="F:mRNA binding"/>
    <property type="evidence" value="ECO:0007669"/>
    <property type="project" value="TreeGrafter"/>
</dbReference>
<gene>
    <name evidence="5" type="ORF">DSPE1174_LOCUS9669</name>
</gene>
<dbReference type="Pfam" id="PF00076">
    <property type="entry name" value="RRM_1"/>
    <property type="match status" value="1"/>
</dbReference>
<dbReference type="EMBL" id="HBGS01018457">
    <property type="protein sequence ID" value="CAD9405283.1"/>
    <property type="molecule type" value="Transcribed_RNA"/>
</dbReference>
<name>A0A7S2BS43_9STRA</name>
<proteinExistence type="predicted"/>